<feature type="transmembrane region" description="Helical" evidence="6">
    <location>
        <begin position="57"/>
        <end position="78"/>
    </location>
</feature>
<accession>A0ABN3L0I7</accession>
<dbReference type="InterPro" id="IPR051788">
    <property type="entry name" value="MFS_Transporter"/>
</dbReference>
<feature type="transmembrane region" description="Helical" evidence="6">
    <location>
        <begin position="295"/>
        <end position="313"/>
    </location>
</feature>
<proteinExistence type="predicted"/>
<evidence type="ECO:0000259" key="7">
    <source>
        <dbReference type="PROSITE" id="PS50850"/>
    </source>
</evidence>
<feature type="domain" description="Major facilitator superfamily (MFS) profile" evidence="7">
    <location>
        <begin position="226"/>
        <end position="416"/>
    </location>
</feature>
<dbReference type="InterPro" id="IPR011701">
    <property type="entry name" value="MFS"/>
</dbReference>
<feature type="transmembrane region" description="Helical" evidence="6">
    <location>
        <begin position="109"/>
        <end position="127"/>
    </location>
</feature>
<dbReference type="Gene3D" id="1.20.1250.20">
    <property type="entry name" value="MFS general substrate transporter like domains"/>
    <property type="match status" value="2"/>
</dbReference>
<dbReference type="RefSeq" id="WP_344381662.1">
    <property type="nucleotide sequence ID" value="NZ_BAAATA010000003.1"/>
</dbReference>
<evidence type="ECO:0000256" key="5">
    <source>
        <dbReference type="SAM" id="MobiDB-lite"/>
    </source>
</evidence>
<feature type="transmembrane region" description="Helical" evidence="6">
    <location>
        <begin position="225"/>
        <end position="243"/>
    </location>
</feature>
<evidence type="ECO:0000313" key="9">
    <source>
        <dbReference type="Proteomes" id="UP001501358"/>
    </source>
</evidence>
<feature type="transmembrane region" description="Helical" evidence="6">
    <location>
        <begin position="175"/>
        <end position="193"/>
    </location>
</feature>
<dbReference type="EMBL" id="BAAATA010000003">
    <property type="protein sequence ID" value="GAA2474101.1"/>
    <property type="molecule type" value="Genomic_DNA"/>
</dbReference>
<dbReference type="SUPFAM" id="SSF103473">
    <property type="entry name" value="MFS general substrate transporter"/>
    <property type="match status" value="1"/>
</dbReference>
<dbReference type="Pfam" id="PF07690">
    <property type="entry name" value="MFS_1"/>
    <property type="match status" value="1"/>
</dbReference>
<evidence type="ECO:0000256" key="6">
    <source>
        <dbReference type="SAM" id="Phobius"/>
    </source>
</evidence>
<sequence>MNLSDRPDSPGTAPRLRRARLAVVLLFLANALVYANLVPRFPEIRDSMGLSNTAMGAAIAAAPAGALLVGLSAGALGALVGSGRLAVLCGFGFALVVPLVGLADRWWTLAGLLFLTGALDAVMDSAMNTHGLRVQRGYGRSILSGFHGVWSVGAVAGGLAGTAAAGLGVPLPAQTAAAGVVLALLAAAARPLLLPGPDDADRGPAHAPAGADTGTGGRAGSGLRTALPVLLLLGLVLVMASVVEDTPASWGAALLRDDYAAPAAAAGLAYVAFQGAMTVGRFTGDRVTDRYGPVAVARAGGLLVAVPVGLALLSGSGAAVVAAFALAGLGTATLFPAALHAAGSIPGVGSGHGVAVVSWLARVGFLAAPPLVGLVGDRAGLRAGVSVVVVAGVLVVLLARVLAPAPVRPGAGAPSS</sequence>
<comment type="caution">
    <text evidence="8">The sequence shown here is derived from an EMBL/GenBank/DDBJ whole genome shotgun (WGS) entry which is preliminary data.</text>
</comment>
<dbReference type="PANTHER" id="PTHR23514:SF13">
    <property type="entry name" value="INNER MEMBRANE PROTEIN YBJJ"/>
    <property type="match status" value="1"/>
</dbReference>
<dbReference type="PANTHER" id="PTHR23514">
    <property type="entry name" value="BYPASS OF STOP CODON PROTEIN 6"/>
    <property type="match status" value="1"/>
</dbReference>
<protein>
    <submittedName>
        <fullName evidence="8">MFS transporter</fullName>
    </submittedName>
</protein>
<dbReference type="Proteomes" id="UP001501358">
    <property type="component" value="Unassembled WGS sequence"/>
</dbReference>
<evidence type="ECO:0000256" key="2">
    <source>
        <dbReference type="ARBA" id="ARBA00022692"/>
    </source>
</evidence>
<keyword evidence="2 6" id="KW-0812">Transmembrane</keyword>
<feature type="region of interest" description="Disordered" evidence="5">
    <location>
        <begin position="197"/>
        <end position="219"/>
    </location>
</feature>
<evidence type="ECO:0000256" key="3">
    <source>
        <dbReference type="ARBA" id="ARBA00022989"/>
    </source>
</evidence>
<evidence type="ECO:0000256" key="4">
    <source>
        <dbReference type="ARBA" id="ARBA00023136"/>
    </source>
</evidence>
<dbReference type="InterPro" id="IPR036259">
    <property type="entry name" value="MFS_trans_sf"/>
</dbReference>
<feature type="transmembrane region" description="Helical" evidence="6">
    <location>
        <begin position="85"/>
        <end position="103"/>
    </location>
</feature>
<keyword evidence="4 6" id="KW-0472">Membrane</keyword>
<reference evidence="8 9" key="1">
    <citation type="journal article" date="2019" name="Int. J. Syst. Evol. Microbiol.">
        <title>The Global Catalogue of Microorganisms (GCM) 10K type strain sequencing project: providing services to taxonomists for standard genome sequencing and annotation.</title>
        <authorList>
            <consortium name="The Broad Institute Genomics Platform"/>
            <consortium name="The Broad Institute Genome Sequencing Center for Infectious Disease"/>
            <person name="Wu L."/>
            <person name="Ma J."/>
        </authorList>
    </citation>
    <scope>NUCLEOTIDE SEQUENCE [LARGE SCALE GENOMIC DNA]</scope>
    <source>
        <strain evidence="8 9">JCM 6307</strain>
    </source>
</reference>
<feature type="transmembrane region" description="Helical" evidence="6">
    <location>
        <begin position="263"/>
        <end position="283"/>
    </location>
</feature>
<feature type="transmembrane region" description="Helical" evidence="6">
    <location>
        <begin position="148"/>
        <end position="169"/>
    </location>
</feature>
<name>A0ABN3L0I7_9ACTN</name>
<dbReference type="PROSITE" id="PS50850">
    <property type="entry name" value="MFS"/>
    <property type="match status" value="1"/>
</dbReference>
<keyword evidence="3 6" id="KW-1133">Transmembrane helix</keyword>
<evidence type="ECO:0000256" key="1">
    <source>
        <dbReference type="ARBA" id="ARBA00004651"/>
    </source>
</evidence>
<comment type="subcellular location">
    <subcellularLocation>
        <location evidence="1">Cell membrane</location>
        <topology evidence="1">Multi-pass membrane protein</topology>
    </subcellularLocation>
</comment>
<organism evidence="8 9">
    <name type="scientific">Streptomyces thermolineatus</name>
    <dbReference type="NCBI Taxonomy" id="44033"/>
    <lineage>
        <taxon>Bacteria</taxon>
        <taxon>Bacillati</taxon>
        <taxon>Actinomycetota</taxon>
        <taxon>Actinomycetes</taxon>
        <taxon>Kitasatosporales</taxon>
        <taxon>Streptomycetaceae</taxon>
        <taxon>Streptomyces</taxon>
    </lineage>
</organism>
<evidence type="ECO:0000313" key="8">
    <source>
        <dbReference type="EMBL" id="GAA2474101.1"/>
    </source>
</evidence>
<feature type="transmembrane region" description="Helical" evidence="6">
    <location>
        <begin position="21"/>
        <end position="37"/>
    </location>
</feature>
<dbReference type="InterPro" id="IPR020846">
    <property type="entry name" value="MFS_dom"/>
</dbReference>
<keyword evidence="9" id="KW-1185">Reference proteome</keyword>
<feature type="transmembrane region" description="Helical" evidence="6">
    <location>
        <begin position="381"/>
        <end position="403"/>
    </location>
</feature>
<gene>
    <name evidence="8" type="ORF">GCM10010406_07610</name>
</gene>